<organism evidence="2">
    <name type="scientific">Puccinia triticina (isolate 1-1 / race 1 (BBBD))</name>
    <name type="common">Brown leaf rust fungus</name>
    <dbReference type="NCBI Taxonomy" id="630390"/>
    <lineage>
        <taxon>Eukaryota</taxon>
        <taxon>Fungi</taxon>
        <taxon>Dikarya</taxon>
        <taxon>Basidiomycota</taxon>
        <taxon>Pucciniomycotina</taxon>
        <taxon>Pucciniomycetes</taxon>
        <taxon>Pucciniales</taxon>
        <taxon>Pucciniaceae</taxon>
        <taxon>Puccinia</taxon>
    </lineage>
</organism>
<evidence type="ECO:0000313" key="4">
    <source>
        <dbReference type="Proteomes" id="UP000005240"/>
    </source>
</evidence>
<dbReference type="Proteomes" id="UP000005240">
    <property type="component" value="Unassembled WGS sequence"/>
</dbReference>
<feature type="signal peptide" evidence="1">
    <location>
        <begin position="1"/>
        <end position="22"/>
    </location>
</feature>
<proteinExistence type="predicted"/>
<dbReference type="EMBL" id="ADAS02000085">
    <property type="protein sequence ID" value="OAV91193.1"/>
    <property type="molecule type" value="Genomic_DNA"/>
</dbReference>
<reference evidence="2" key="2">
    <citation type="submission" date="2016-05" db="EMBL/GenBank/DDBJ databases">
        <title>Comparative analysis highlights variable genome content of wheat rusts and divergence of the mating loci.</title>
        <authorList>
            <person name="Cuomo C.A."/>
            <person name="Bakkeren G."/>
            <person name="Szabo L."/>
            <person name="Khalil H."/>
            <person name="Joly D."/>
            <person name="Goldberg J."/>
            <person name="Young S."/>
            <person name="Zeng Q."/>
            <person name="Fellers J."/>
        </authorList>
    </citation>
    <scope>NUCLEOTIDE SEQUENCE [LARGE SCALE GENOMIC DNA]</scope>
    <source>
        <strain evidence="2">1-1 BBBD Race 1</strain>
    </source>
</reference>
<accession>A0A180GGV0</accession>
<gene>
    <name evidence="2" type="ORF">PTTG_28057</name>
</gene>
<dbReference type="AlphaFoldDB" id="A0A180GGV0"/>
<feature type="chain" id="PRO_5008109891" description="Hydrophobin" evidence="1">
    <location>
        <begin position="23"/>
        <end position="95"/>
    </location>
</feature>
<keyword evidence="1" id="KW-0732">Signal</keyword>
<dbReference type="EnsemblFungi" id="PTTG_28057-t43_1">
    <property type="protein sequence ID" value="PTTG_28057-t43_1-p1"/>
    <property type="gene ID" value="PTTG_28057"/>
</dbReference>
<evidence type="ECO:0000313" key="2">
    <source>
        <dbReference type="EMBL" id="OAV91193.1"/>
    </source>
</evidence>
<protein>
    <recommendedName>
        <fullName evidence="5">Hydrophobin</fullName>
    </recommendedName>
</protein>
<reference evidence="3" key="4">
    <citation type="submission" date="2025-05" db="UniProtKB">
        <authorList>
            <consortium name="EnsemblFungi"/>
        </authorList>
    </citation>
    <scope>IDENTIFICATION</scope>
    <source>
        <strain evidence="3">isolate 1-1 / race 1 (BBBD)</strain>
    </source>
</reference>
<sequence length="95" mass="10091">MNFNASAIVALALSMGAFLAIASPLPHWAPAEHECNGLLNCNNVKVLSGQGQLGVVAPLTAGVLPIINQLNYKPKSERSLKLERSEWHSAKAPCT</sequence>
<name>A0A180GGV0_PUCT1</name>
<reference evidence="3 4" key="3">
    <citation type="journal article" date="2017" name="G3 (Bethesda)">
        <title>Comparative analysis highlights variable genome content of wheat rusts and divergence of the mating loci.</title>
        <authorList>
            <person name="Cuomo C.A."/>
            <person name="Bakkeren G."/>
            <person name="Khalil H.B."/>
            <person name="Panwar V."/>
            <person name="Joly D."/>
            <person name="Linning R."/>
            <person name="Sakthikumar S."/>
            <person name="Song X."/>
            <person name="Adiconis X."/>
            <person name="Fan L."/>
            <person name="Goldberg J.M."/>
            <person name="Levin J.Z."/>
            <person name="Young S."/>
            <person name="Zeng Q."/>
            <person name="Anikster Y."/>
            <person name="Bruce M."/>
            <person name="Wang M."/>
            <person name="Yin C."/>
            <person name="McCallum B."/>
            <person name="Szabo L.J."/>
            <person name="Hulbert S."/>
            <person name="Chen X."/>
            <person name="Fellers J.P."/>
        </authorList>
    </citation>
    <scope>NUCLEOTIDE SEQUENCE</scope>
    <source>
        <strain evidence="3">isolate 1-1 / race 1 (BBBD)</strain>
        <strain evidence="4">Isolate 1-1 / race 1 (BBBD)</strain>
    </source>
</reference>
<evidence type="ECO:0000313" key="3">
    <source>
        <dbReference type="EnsemblFungi" id="PTTG_28057-t43_1-p1"/>
    </source>
</evidence>
<keyword evidence="4" id="KW-1185">Reference proteome</keyword>
<evidence type="ECO:0008006" key="5">
    <source>
        <dbReference type="Google" id="ProtNLM"/>
    </source>
</evidence>
<dbReference type="OrthoDB" id="2508175at2759"/>
<evidence type="ECO:0000256" key="1">
    <source>
        <dbReference type="SAM" id="SignalP"/>
    </source>
</evidence>
<reference evidence="2" key="1">
    <citation type="submission" date="2009-11" db="EMBL/GenBank/DDBJ databases">
        <authorList>
            <consortium name="The Broad Institute Genome Sequencing Platform"/>
            <person name="Ward D."/>
            <person name="Feldgarden M."/>
            <person name="Earl A."/>
            <person name="Young S.K."/>
            <person name="Zeng Q."/>
            <person name="Koehrsen M."/>
            <person name="Alvarado L."/>
            <person name="Berlin A."/>
            <person name="Bochicchio J."/>
            <person name="Borenstein D."/>
            <person name="Chapman S.B."/>
            <person name="Chen Z."/>
            <person name="Engels R."/>
            <person name="Freedman E."/>
            <person name="Gellesch M."/>
            <person name="Goldberg J."/>
            <person name="Griggs A."/>
            <person name="Gujja S."/>
            <person name="Heilman E."/>
            <person name="Heiman D."/>
            <person name="Hepburn T."/>
            <person name="Howarth C."/>
            <person name="Jen D."/>
            <person name="Larson L."/>
            <person name="Lewis B."/>
            <person name="Mehta T."/>
            <person name="Park D."/>
            <person name="Pearson M."/>
            <person name="Roberts A."/>
            <person name="Saif S."/>
            <person name="Shea T."/>
            <person name="Shenoy N."/>
            <person name="Sisk P."/>
            <person name="Stolte C."/>
            <person name="Sykes S."/>
            <person name="Thomson T."/>
            <person name="Walk T."/>
            <person name="White J."/>
            <person name="Yandava C."/>
            <person name="Izard J."/>
            <person name="Baranova O.V."/>
            <person name="Blanton J.M."/>
            <person name="Tanner A.C."/>
            <person name="Dewhirst F.E."/>
            <person name="Haas B."/>
            <person name="Nusbaum C."/>
            <person name="Birren B."/>
        </authorList>
    </citation>
    <scope>NUCLEOTIDE SEQUENCE [LARGE SCALE GENOMIC DNA]</scope>
    <source>
        <strain evidence="2">1-1 BBBD Race 1</strain>
    </source>
</reference>
<dbReference type="VEuPathDB" id="FungiDB:PTTG_28057"/>